<keyword evidence="7" id="KW-0998">Cell outer membrane</keyword>
<dbReference type="InterPro" id="IPR003423">
    <property type="entry name" value="OMP_efflux"/>
</dbReference>
<gene>
    <name evidence="9" type="ORF">GCM10010995_08990</name>
</gene>
<accession>A0A8J2Z3R4</accession>
<dbReference type="PANTHER" id="PTHR30026">
    <property type="entry name" value="OUTER MEMBRANE PROTEIN TOLC"/>
    <property type="match status" value="1"/>
</dbReference>
<keyword evidence="3" id="KW-0813">Transport</keyword>
<dbReference type="Gene3D" id="1.20.1600.10">
    <property type="entry name" value="Outer membrane efflux proteins (OEP)"/>
    <property type="match status" value="1"/>
</dbReference>
<evidence type="ECO:0000256" key="6">
    <source>
        <dbReference type="ARBA" id="ARBA00023136"/>
    </source>
</evidence>
<evidence type="ECO:0000256" key="1">
    <source>
        <dbReference type="ARBA" id="ARBA00004442"/>
    </source>
</evidence>
<protein>
    <submittedName>
        <fullName evidence="9">Transporter</fullName>
    </submittedName>
</protein>
<evidence type="ECO:0000256" key="2">
    <source>
        <dbReference type="ARBA" id="ARBA00007613"/>
    </source>
</evidence>
<evidence type="ECO:0000256" key="3">
    <source>
        <dbReference type="ARBA" id="ARBA00022448"/>
    </source>
</evidence>
<dbReference type="InterPro" id="IPR051906">
    <property type="entry name" value="TolC-like"/>
</dbReference>
<evidence type="ECO:0000313" key="9">
    <source>
        <dbReference type="EMBL" id="GGF93952.1"/>
    </source>
</evidence>
<dbReference type="GO" id="GO:0015562">
    <property type="term" value="F:efflux transmembrane transporter activity"/>
    <property type="evidence" value="ECO:0007669"/>
    <property type="project" value="InterPro"/>
</dbReference>
<reference evidence="9" key="1">
    <citation type="journal article" date="2014" name="Int. J. Syst. Evol. Microbiol.">
        <title>Complete genome sequence of Corynebacterium casei LMG S-19264T (=DSM 44701T), isolated from a smear-ripened cheese.</title>
        <authorList>
            <consortium name="US DOE Joint Genome Institute (JGI-PGF)"/>
            <person name="Walter F."/>
            <person name="Albersmeier A."/>
            <person name="Kalinowski J."/>
            <person name="Ruckert C."/>
        </authorList>
    </citation>
    <scope>NUCLEOTIDE SEQUENCE</scope>
    <source>
        <strain evidence="9">CGMCC 1.15758</strain>
    </source>
</reference>
<dbReference type="EMBL" id="BMJS01000007">
    <property type="protein sequence ID" value="GGF93952.1"/>
    <property type="molecule type" value="Genomic_DNA"/>
</dbReference>
<evidence type="ECO:0000256" key="4">
    <source>
        <dbReference type="ARBA" id="ARBA00022452"/>
    </source>
</evidence>
<sequence>MTFKIKTLLGLSLAISAGVAMATTDTPVENLVQIYQQALENSPQYKADFYTMQSSKMAEPIALGALLPNIALNAGATLNQIQTTPESGSYRNYTAGISLTQTLFNYGSYQTYQASKQSALSAEETYNAQKQQFILDVATAYFNVLNAKEQVVFLKAKLKAVQSTLDQSKLKLKVGMSTSVDVKVAESNYYSALADLKAAENNVASAYYALYQYTGVDNKSLADLKDNVNFTNPSPDSIGEWVKRAHASNPNLKAQLYTQNAAAKTWSASTGNFLPNVSLMANYSVNDNSGSSFATNAATLPLGNYSNGYVGVTFSWNILNGGSDYAARKQAAFNYQAAEFTTLDQQRTITQNIEVDFYNVISDVKQIEAYKQSVIAGDAAYKQYQARYKVGSSTITEVLDQLQKLYESMSLLAASKYKYVTDVLQLKLDAGTLSERDVQIFNSWLKS</sequence>
<comment type="subcellular location">
    <subcellularLocation>
        <location evidence="1">Cell outer membrane</location>
    </subcellularLocation>
</comment>
<feature type="signal peptide" evidence="8">
    <location>
        <begin position="1"/>
        <end position="22"/>
    </location>
</feature>
<keyword evidence="6" id="KW-0472">Membrane</keyword>
<proteinExistence type="inferred from homology"/>
<keyword evidence="10" id="KW-1185">Reference proteome</keyword>
<dbReference type="PANTHER" id="PTHR30026:SF20">
    <property type="entry name" value="OUTER MEMBRANE PROTEIN TOLC"/>
    <property type="match status" value="1"/>
</dbReference>
<dbReference type="Proteomes" id="UP000636949">
    <property type="component" value="Unassembled WGS sequence"/>
</dbReference>
<dbReference type="RefSeq" id="WP_117001943.1">
    <property type="nucleotide sequence ID" value="NZ_BMJS01000007.1"/>
</dbReference>
<evidence type="ECO:0000313" key="10">
    <source>
        <dbReference type="Proteomes" id="UP000636949"/>
    </source>
</evidence>
<evidence type="ECO:0000256" key="7">
    <source>
        <dbReference type="ARBA" id="ARBA00023237"/>
    </source>
</evidence>
<dbReference type="GO" id="GO:0009279">
    <property type="term" value="C:cell outer membrane"/>
    <property type="evidence" value="ECO:0007669"/>
    <property type="project" value="UniProtKB-SubCell"/>
</dbReference>
<dbReference type="OrthoDB" id="9813458at2"/>
<feature type="chain" id="PRO_5035284132" evidence="8">
    <location>
        <begin position="23"/>
        <end position="447"/>
    </location>
</feature>
<evidence type="ECO:0000256" key="8">
    <source>
        <dbReference type="SAM" id="SignalP"/>
    </source>
</evidence>
<keyword evidence="8" id="KW-0732">Signal</keyword>
<dbReference type="InterPro" id="IPR010130">
    <property type="entry name" value="T1SS_OMP_TolC"/>
</dbReference>
<dbReference type="GO" id="GO:0015288">
    <property type="term" value="F:porin activity"/>
    <property type="evidence" value="ECO:0007669"/>
    <property type="project" value="TreeGrafter"/>
</dbReference>
<dbReference type="GO" id="GO:1990281">
    <property type="term" value="C:efflux pump complex"/>
    <property type="evidence" value="ECO:0007669"/>
    <property type="project" value="TreeGrafter"/>
</dbReference>
<organism evidence="9 10">
    <name type="scientific">Cysteiniphilum litorale</name>
    <dbReference type="NCBI Taxonomy" id="2056700"/>
    <lineage>
        <taxon>Bacteria</taxon>
        <taxon>Pseudomonadati</taxon>
        <taxon>Pseudomonadota</taxon>
        <taxon>Gammaproteobacteria</taxon>
        <taxon>Thiotrichales</taxon>
        <taxon>Fastidiosibacteraceae</taxon>
        <taxon>Cysteiniphilum</taxon>
    </lineage>
</organism>
<dbReference type="SUPFAM" id="SSF56954">
    <property type="entry name" value="Outer membrane efflux proteins (OEP)"/>
    <property type="match status" value="1"/>
</dbReference>
<name>A0A8J2Z3R4_9GAMM</name>
<dbReference type="NCBIfam" id="TIGR01844">
    <property type="entry name" value="type_I_sec_TolC"/>
    <property type="match status" value="1"/>
</dbReference>
<dbReference type="Pfam" id="PF02321">
    <property type="entry name" value="OEP"/>
    <property type="match status" value="2"/>
</dbReference>
<comment type="caution">
    <text evidence="9">The sequence shown here is derived from an EMBL/GenBank/DDBJ whole genome shotgun (WGS) entry which is preliminary data.</text>
</comment>
<comment type="similarity">
    <text evidence="2">Belongs to the outer membrane factor (OMF) (TC 1.B.17) family.</text>
</comment>
<dbReference type="AlphaFoldDB" id="A0A8J2Z3R4"/>
<evidence type="ECO:0000256" key="5">
    <source>
        <dbReference type="ARBA" id="ARBA00022692"/>
    </source>
</evidence>
<reference evidence="9" key="2">
    <citation type="submission" date="2020-09" db="EMBL/GenBank/DDBJ databases">
        <authorList>
            <person name="Sun Q."/>
            <person name="Zhou Y."/>
        </authorList>
    </citation>
    <scope>NUCLEOTIDE SEQUENCE</scope>
    <source>
        <strain evidence="9">CGMCC 1.15758</strain>
    </source>
</reference>
<keyword evidence="5" id="KW-0812">Transmembrane</keyword>
<keyword evidence="4" id="KW-1134">Transmembrane beta strand</keyword>